<reference evidence="1" key="1">
    <citation type="journal article" date="2013" name="J. Plant Res.">
        <title>Effect of fungi and light on seed germination of three Opuntia species from semiarid lands of central Mexico.</title>
        <authorList>
            <person name="Delgado-Sanchez P."/>
            <person name="Jimenez-Bremont J.F."/>
            <person name="Guerrero-Gonzalez Mde L."/>
            <person name="Flores J."/>
        </authorList>
    </citation>
    <scope>NUCLEOTIDE SEQUENCE</scope>
    <source>
        <tissue evidence="1">Cladode</tissue>
    </source>
</reference>
<sequence>MMIGWLKVTYSEQPIEVIFLLIFSYGIYRVRHVNQKELKRLTCRRLKSFLSYCQKSERGLSTFSPQRPLMYLKGSLISLTKSRLFLVCSFHFRRRNAVLVYEGN</sequence>
<organism evidence="1">
    <name type="scientific">Opuntia streptacantha</name>
    <name type="common">Prickly pear cactus</name>
    <name type="synonym">Opuntia cardona</name>
    <dbReference type="NCBI Taxonomy" id="393608"/>
    <lineage>
        <taxon>Eukaryota</taxon>
        <taxon>Viridiplantae</taxon>
        <taxon>Streptophyta</taxon>
        <taxon>Embryophyta</taxon>
        <taxon>Tracheophyta</taxon>
        <taxon>Spermatophyta</taxon>
        <taxon>Magnoliopsida</taxon>
        <taxon>eudicotyledons</taxon>
        <taxon>Gunneridae</taxon>
        <taxon>Pentapetalae</taxon>
        <taxon>Caryophyllales</taxon>
        <taxon>Cactineae</taxon>
        <taxon>Cactaceae</taxon>
        <taxon>Opuntioideae</taxon>
        <taxon>Opuntia</taxon>
    </lineage>
</organism>
<protein>
    <submittedName>
        <fullName evidence="1">Uncharacterized protein</fullName>
    </submittedName>
</protein>
<accession>A0A7C9D671</accession>
<dbReference type="EMBL" id="GISG01091863">
    <property type="protein sequence ID" value="MBA4634626.1"/>
    <property type="molecule type" value="Transcribed_RNA"/>
</dbReference>
<proteinExistence type="predicted"/>
<reference evidence="1" key="2">
    <citation type="submission" date="2020-07" db="EMBL/GenBank/DDBJ databases">
        <authorList>
            <person name="Vera ALvarez R."/>
            <person name="Arias-Moreno D.M."/>
            <person name="Jimenez-Jacinto V."/>
            <person name="Jimenez-Bremont J.F."/>
            <person name="Swaminathan K."/>
            <person name="Moose S.P."/>
            <person name="Guerrero-Gonzalez M.L."/>
            <person name="Marino-Ramirez L."/>
            <person name="Landsman D."/>
            <person name="Rodriguez-Kessler M."/>
            <person name="Delgado-Sanchez P."/>
        </authorList>
    </citation>
    <scope>NUCLEOTIDE SEQUENCE</scope>
    <source>
        <tissue evidence="1">Cladode</tissue>
    </source>
</reference>
<name>A0A7C9D671_OPUST</name>
<dbReference type="AlphaFoldDB" id="A0A7C9D671"/>
<evidence type="ECO:0000313" key="1">
    <source>
        <dbReference type="EMBL" id="MBA4634626.1"/>
    </source>
</evidence>